<dbReference type="PANTHER" id="PTHR43571:SF1">
    <property type="entry name" value="NADP-SPECIFIC GLUTAMATE DEHYDROGENASE 1-RELATED"/>
    <property type="match status" value="1"/>
</dbReference>
<feature type="domain" description="Glutamate/phenylalanine/leucine/valine/L-tryptophan dehydrogenase C-terminal" evidence="5">
    <location>
        <begin position="346"/>
        <end position="590"/>
    </location>
</feature>
<dbReference type="PANTHER" id="PTHR43571">
    <property type="entry name" value="NADP-SPECIFIC GLUTAMATE DEHYDROGENASE 1-RELATED"/>
    <property type="match status" value="1"/>
</dbReference>
<protein>
    <recommendedName>
        <fullName evidence="2">glutamate dehydrogenase (NADP(+))</fullName>
        <ecNumber evidence="2">1.4.1.4</ecNumber>
    </recommendedName>
</protein>
<dbReference type="SUPFAM" id="SSF53223">
    <property type="entry name" value="Aminoacid dehydrogenase-like, N-terminal domain"/>
    <property type="match status" value="1"/>
</dbReference>
<name>A0AAW2PEE1_SESRA</name>
<dbReference type="GO" id="GO:0004354">
    <property type="term" value="F:glutamate dehydrogenase (NADP+) activity"/>
    <property type="evidence" value="ECO:0007669"/>
    <property type="project" value="UniProtKB-EC"/>
</dbReference>
<dbReference type="SUPFAM" id="SSF51735">
    <property type="entry name" value="NAD(P)-binding Rossmann-fold domains"/>
    <property type="match status" value="1"/>
</dbReference>
<dbReference type="InterPro" id="IPR057456">
    <property type="entry name" value="Znf_C17orf113"/>
</dbReference>
<keyword evidence="3 4" id="KW-0560">Oxidoreductase</keyword>
<comment type="similarity">
    <text evidence="1 4">Belongs to the Glu/Leu/Phe/Val dehydrogenases family.</text>
</comment>
<dbReference type="InterPro" id="IPR050724">
    <property type="entry name" value="Glu_Leu_Phe_Val_DH"/>
</dbReference>
<dbReference type="InterPro" id="IPR036291">
    <property type="entry name" value="NAD(P)-bd_dom_sf"/>
</dbReference>
<accession>A0AAW2PEE1</accession>
<dbReference type="SMART" id="SM00839">
    <property type="entry name" value="ELFV_dehydrog"/>
    <property type="match status" value="1"/>
</dbReference>
<dbReference type="InterPro" id="IPR006095">
    <property type="entry name" value="Glu/Leu/Phe/Val/Trp_DH"/>
</dbReference>
<evidence type="ECO:0000256" key="4">
    <source>
        <dbReference type="RuleBase" id="RU004417"/>
    </source>
</evidence>
<reference evidence="6" key="1">
    <citation type="submission" date="2020-06" db="EMBL/GenBank/DDBJ databases">
        <authorList>
            <person name="Li T."/>
            <person name="Hu X."/>
            <person name="Zhang T."/>
            <person name="Song X."/>
            <person name="Zhang H."/>
            <person name="Dai N."/>
            <person name="Sheng W."/>
            <person name="Hou X."/>
            <person name="Wei L."/>
        </authorList>
    </citation>
    <scope>NUCLEOTIDE SEQUENCE</scope>
    <source>
        <strain evidence="6">G02</strain>
        <tissue evidence="6">Leaf</tissue>
    </source>
</reference>
<dbReference type="FunFam" id="3.40.50.720:FF:000030">
    <property type="entry name" value="Glutamate dehydrogenase"/>
    <property type="match status" value="1"/>
</dbReference>
<dbReference type="EMBL" id="JACGWJ010000017">
    <property type="protein sequence ID" value="KAL0354587.1"/>
    <property type="molecule type" value="Genomic_DNA"/>
</dbReference>
<reference evidence="6" key="2">
    <citation type="journal article" date="2024" name="Plant">
        <title>Genomic evolution and insights into agronomic trait innovations of Sesamum species.</title>
        <authorList>
            <person name="Miao H."/>
            <person name="Wang L."/>
            <person name="Qu L."/>
            <person name="Liu H."/>
            <person name="Sun Y."/>
            <person name="Le M."/>
            <person name="Wang Q."/>
            <person name="Wei S."/>
            <person name="Zheng Y."/>
            <person name="Lin W."/>
            <person name="Duan Y."/>
            <person name="Cao H."/>
            <person name="Xiong S."/>
            <person name="Wang X."/>
            <person name="Wei L."/>
            <person name="Li C."/>
            <person name="Ma Q."/>
            <person name="Ju M."/>
            <person name="Zhao R."/>
            <person name="Li G."/>
            <person name="Mu C."/>
            <person name="Tian Q."/>
            <person name="Mei H."/>
            <person name="Zhang T."/>
            <person name="Gao T."/>
            <person name="Zhang H."/>
        </authorList>
    </citation>
    <scope>NUCLEOTIDE SEQUENCE</scope>
    <source>
        <strain evidence="6">G02</strain>
    </source>
</reference>
<sequence>MLLPAGGVGMTSTMDDINLIQQAQRHHLVVRELGEEIDLEIGPGDDDPSFPHNSLLGVQPHESSAKEHAENKLMMGSQLPNEDHDLSKAQTGKRKKKVVKRWREEWADTYKWAYVDVKDGTARIFCSVCREYGRKHRRNPYGNEGSRNMQMSALEEHNNSLLHKEALRLQQASKEKIIVDKPIYVKALMSKTAGSIVEAALRRDPHETEFIQSVQEVVHALERVISKNSNYVNIMERLLEPERTIIFRVPWVDDRDIKNALSPYRLGGSSGGSDFDPKGKSDNEIMKFCQSFMNELYRYLGPDKDLPSEEMGVGTREMGYLYGQYRRLAGHSQGSFTGPRVNWSGSSLRTEATGYGLVFFAQLMLADMNKELKGLRCAVSGSGKISMHVLEKLIAYGALPITVSDSKGYLVDEDGFDFMKISFLRDIKAQNRSLRDYSKTYARSKYYDEAKPWNERCDVAFPCASQNEIDQSDAINLVNSGCRILVEGSNMPCTPEAVDVLRKANVLVAPSMAAGVGGVIAGELELKECNLNWSPEDFESKLQEAMKQTYQRALKAATDFGYQKESPEALVHGAAISAFLTIASGMADQGCA</sequence>
<organism evidence="6">
    <name type="scientific">Sesamum radiatum</name>
    <name type="common">Black benniseed</name>
    <dbReference type="NCBI Taxonomy" id="300843"/>
    <lineage>
        <taxon>Eukaryota</taxon>
        <taxon>Viridiplantae</taxon>
        <taxon>Streptophyta</taxon>
        <taxon>Embryophyta</taxon>
        <taxon>Tracheophyta</taxon>
        <taxon>Spermatophyta</taxon>
        <taxon>Magnoliopsida</taxon>
        <taxon>eudicotyledons</taxon>
        <taxon>Gunneridae</taxon>
        <taxon>Pentapetalae</taxon>
        <taxon>asterids</taxon>
        <taxon>lamiids</taxon>
        <taxon>Lamiales</taxon>
        <taxon>Pedaliaceae</taxon>
        <taxon>Sesamum</taxon>
    </lineage>
</organism>
<dbReference type="Pfam" id="PF02812">
    <property type="entry name" value="ELFV_dehydrog_N"/>
    <property type="match status" value="1"/>
</dbReference>
<proteinExistence type="inferred from homology"/>
<dbReference type="Gene3D" id="1.10.285.10">
    <property type="entry name" value="Glutamate Dehydrogenase, chain A, domain 3"/>
    <property type="match status" value="1"/>
</dbReference>
<evidence type="ECO:0000256" key="3">
    <source>
        <dbReference type="ARBA" id="ARBA00023002"/>
    </source>
</evidence>
<dbReference type="InterPro" id="IPR006096">
    <property type="entry name" value="Glu/Leu/Phe/Val/Trp_DH_C"/>
</dbReference>
<evidence type="ECO:0000259" key="5">
    <source>
        <dbReference type="SMART" id="SM00839"/>
    </source>
</evidence>
<evidence type="ECO:0000256" key="1">
    <source>
        <dbReference type="ARBA" id="ARBA00006382"/>
    </source>
</evidence>
<comment type="caution">
    <text evidence="6">The sequence shown here is derived from an EMBL/GenBank/DDBJ whole genome shotgun (WGS) entry which is preliminary data.</text>
</comment>
<dbReference type="InterPro" id="IPR046346">
    <property type="entry name" value="Aminoacid_DH-like_N_sf"/>
</dbReference>
<dbReference type="EC" id="1.4.1.4" evidence="2"/>
<dbReference type="Pfam" id="PF25431">
    <property type="entry name" value="zf-C17orf113"/>
    <property type="match status" value="1"/>
</dbReference>
<dbReference type="InterPro" id="IPR006097">
    <property type="entry name" value="Glu/Leu/Phe/Val/Trp_DH_dimer"/>
</dbReference>
<gene>
    <name evidence="6" type="ORF">Sradi_3905600</name>
</gene>
<dbReference type="Pfam" id="PF00208">
    <property type="entry name" value="ELFV_dehydrog"/>
    <property type="match status" value="1"/>
</dbReference>
<dbReference type="Gene3D" id="3.40.50.720">
    <property type="entry name" value="NAD(P)-binding Rossmann-like Domain"/>
    <property type="match status" value="1"/>
</dbReference>
<evidence type="ECO:0000256" key="2">
    <source>
        <dbReference type="ARBA" id="ARBA00012907"/>
    </source>
</evidence>
<dbReference type="FunFam" id="1.10.285.10:FF:000006">
    <property type="entry name" value="NADP-specific glutamate dehydrogenase"/>
    <property type="match status" value="1"/>
</dbReference>
<dbReference type="FunFam" id="1.10.285.10:FF:000007">
    <property type="entry name" value="NADP-specific glutamate dehydrogenase"/>
    <property type="match status" value="1"/>
</dbReference>
<dbReference type="GO" id="GO:0006537">
    <property type="term" value="P:glutamate biosynthetic process"/>
    <property type="evidence" value="ECO:0007669"/>
    <property type="project" value="TreeGrafter"/>
</dbReference>
<dbReference type="AlphaFoldDB" id="A0AAW2PEE1"/>
<dbReference type="PRINTS" id="PR00082">
    <property type="entry name" value="GLFDHDRGNASE"/>
</dbReference>
<dbReference type="GO" id="GO:0005829">
    <property type="term" value="C:cytosol"/>
    <property type="evidence" value="ECO:0007669"/>
    <property type="project" value="TreeGrafter"/>
</dbReference>
<evidence type="ECO:0000313" key="6">
    <source>
        <dbReference type="EMBL" id="KAL0354587.1"/>
    </source>
</evidence>
<dbReference type="Gene3D" id="3.40.50.10860">
    <property type="entry name" value="Leucine Dehydrogenase, chain A, domain 1"/>
    <property type="match status" value="1"/>
</dbReference>